<evidence type="ECO:0000313" key="3">
    <source>
        <dbReference type="EnsemblMetazoa" id="PPA21960.1"/>
    </source>
</evidence>
<protein>
    <submittedName>
        <fullName evidence="3">Uncharacterized protein</fullName>
    </submittedName>
</protein>
<dbReference type="EnsemblMetazoa" id="PPA21960.1">
    <property type="protein sequence ID" value="PPA21960.1"/>
    <property type="gene ID" value="WBGene00111514"/>
</dbReference>
<accession>A0A8R1UE63</accession>
<evidence type="ECO:0000256" key="2">
    <source>
        <dbReference type="SAM" id="SignalP"/>
    </source>
</evidence>
<feature type="compositionally biased region" description="Low complexity" evidence="1">
    <location>
        <begin position="31"/>
        <end position="45"/>
    </location>
</feature>
<feature type="compositionally biased region" description="Basic and acidic residues" evidence="1">
    <location>
        <begin position="217"/>
        <end position="236"/>
    </location>
</feature>
<accession>A0A454XJW1</accession>
<feature type="signal peptide" evidence="2">
    <location>
        <begin position="1"/>
        <end position="19"/>
    </location>
</feature>
<dbReference type="Proteomes" id="UP000005239">
    <property type="component" value="Unassembled WGS sequence"/>
</dbReference>
<dbReference type="AlphaFoldDB" id="A0A454XJW1"/>
<evidence type="ECO:0000256" key="1">
    <source>
        <dbReference type="SAM" id="MobiDB-lite"/>
    </source>
</evidence>
<sequence>MKLTLILLCAVVAISLTEAHRRNRCNRCKPHSSSSSSSSSASSSSESHEHHHHRCKLNLRPQRLYEHRRPRYYRFRKNRWGFDNHHHHHHHIRPVVVAPLPVPVFSAPALAAPSYSAPAAAPSSGYQTYTRVANDSPVGPAPAATNNNMNSMPAPPALQNPTPLSIKNNNAAPPAAPEPELIPEVVLPQVLPAPVETTNNNDNFEGVDQFPSQTDSQIERRINREETQQKEFERNH</sequence>
<keyword evidence="4" id="KW-1185">Reference proteome</keyword>
<gene>
    <name evidence="3" type="primary">WBGene00111514</name>
</gene>
<feature type="chain" id="PRO_5043400129" evidence="2">
    <location>
        <begin position="20"/>
        <end position="236"/>
    </location>
</feature>
<proteinExistence type="predicted"/>
<feature type="region of interest" description="Disordered" evidence="1">
    <location>
        <begin position="193"/>
        <end position="236"/>
    </location>
</feature>
<evidence type="ECO:0000313" key="4">
    <source>
        <dbReference type="Proteomes" id="UP000005239"/>
    </source>
</evidence>
<reference evidence="3" key="2">
    <citation type="submission" date="2022-06" db="UniProtKB">
        <authorList>
            <consortium name="EnsemblMetazoa"/>
        </authorList>
    </citation>
    <scope>IDENTIFICATION</scope>
    <source>
        <strain evidence="3">PS312</strain>
    </source>
</reference>
<keyword evidence="2" id="KW-0732">Signal</keyword>
<organism evidence="3 4">
    <name type="scientific">Pristionchus pacificus</name>
    <name type="common">Parasitic nematode worm</name>
    <dbReference type="NCBI Taxonomy" id="54126"/>
    <lineage>
        <taxon>Eukaryota</taxon>
        <taxon>Metazoa</taxon>
        <taxon>Ecdysozoa</taxon>
        <taxon>Nematoda</taxon>
        <taxon>Chromadorea</taxon>
        <taxon>Rhabditida</taxon>
        <taxon>Rhabditina</taxon>
        <taxon>Diplogasteromorpha</taxon>
        <taxon>Diplogasteroidea</taxon>
        <taxon>Neodiplogasteridae</taxon>
        <taxon>Pristionchus</taxon>
    </lineage>
</organism>
<feature type="region of interest" description="Disordered" evidence="1">
    <location>
        <begin position="25"/>
        <end position="61"/>
    </location>
</feature>
<name>A0A454XJW1_PRIPA</name>
<reference evidence="4" key="1">
    <citation type="journal article" date="2008" name="Nat. Genet.">
        <title>The Pristionchus pacificus genome provides a unique perspective on nematode lifestyle and parasitism.</title>
        <authorList>
            <person name="Dieterich C."/>
            <person name="Clifton S.W."/>
            <person name="Schuster L.N."/>
            <person name="Chinwalla A."/>
            <person name="Delehaunty K."/>
            <person name="Dinkelacker I."/>
            <person name="Fulton L."/>
            <person name="Fulton R."/>
            <person name="Godfrey J."/>
            <person name="Minx P."/>
            <person name="Mitreva M."/>
            <person name="Roeseler W."/>
            <person name="Tian H."/>
            <person name="Witte H."/>
            <person name="Yang S.P."/>
            <person name="Wilson R.K."/>
            <person name="Sommer R.J."/>
        </authorList>
    </citation>
    <scope>NUCLEOTIDE SEQUENCE [LARGE SCALE GENOMIC DNA]</scope>
    <source>
        <strain evidence="4">PS312</strain>
    </source>
</reference>